<keyword evidence="3 8" id="KW-0690">Ribosome biogenesis</keyword>
<keyword evidence="5 8" id="KW-0547">Nucleotide-binding</keyword>
<evidence type="ECO:0000256" key="1">
    <source>
        <dbReference type="ARBA" id="ARBA00008279"/>
    </source>
</evidence>
<evidence type="ECO:0000256" key="9">
    <source>
        <dbReference type="PROSITE-ProRule" id="PRU01049"/>
    </source>
</evidence>
<dbReference type="PANTHER" id="PTHR43834:SF6">
    <property type="entry name" value="GTPASE DER"/>
    <property type="match status" value="1"/>
</dbReference>
<protein>
    <recommendedName>
        <fullName evidence="2 8">GTPase Der</fullName>
    </recommendedName>
    <alternativeName>
        <fullName evidence="7 8">GTP-binding protein EngA</fullName>
    </alternativeName>
</protein>
<comment type="function">
    <text evidence="8 10">GTPase that plays an essential role in the late steps of ribosome biogenesis.</text>
</comment>
<dbReference type="CDD" id="cd01895">
    <property type="entry name" value="EngA2"/>
    <property type="match status" value="1"/>
</dbReference>
<dbReference type="Gene3D" id="3.30.300.20">
    <property type="match status" value="1"/>
</dbReference>
<dbReference type="Pfam" id="PF01926">
    <property type="entry name" value="MMR_HSR1"/>
    <property type="match status" value="2"/>
</dbReference>
<dbReference type="EMBL" id="DTMM01000021">
    <property type="protein sequence ID" value="HFT92568.1"/>
    <property type="molecule type" value="Genomic_DNA"/>
</dbReference>
<evidence type="ECO:0000256" key="3">
    <source>
        <dbReference type="ARBA" id="ARBA00022517"/>
    </source>
</evidence>
<feature type="binding site" evidence="8">
    <location>
        <begin position="206"/>
        <end position="213"/>
    </location>
    <ligand>
        <name>GTP</name>
        <dbReference type="ChEBI" id="CHEBI:37565"/>
        <label>2</label>
    </ligand>
</feature>
<feature type="domain" description="EngA-type G" evidence="11">
    <location>
        <begin position="200"/>
        <end position="375"/>
    </location>
</feature>
<keyword evidence="6 8" id="KW-0342">GTP-binding</keyword>
<evidence type="ECO:0000256" key="10">
    <source>
        <dbReference type="RuleBase" id="RU004481"/>
    </source>
</evidence>
<dbReference type="PROSITE" id="PS51712">
    <property type="entry name" value="G_ENGA"/>
    <property type="match status" value="2"/>
</dbReference>
<reference evidence="12" key="1">
    <citation type="journal article" date="2020" name="mSystems">
        <title>Genome- and Community-Level Interaction Insights into Carbon Utilization and Element Cycling Functions of Hydrothermarchaeota in Hydrothermal Sediment.</title>
        <authorList>
            <person name="Zhou Z."/>
            <person name="Liu Y."/>
            <person name="Xu W."/>
            <person name="Pan J."/>
            <person name="Luo Z.H."/>
            <person name="Li M."/>
        </authorList>
    </citation>
    <scope>NUCLEOTIDE SEQUENCE [LARGE SCALE GENOMIC DNA]</scope>
    <source>
        <strain evidence="12">SpSt-902</strain>
    </source>
</reference>
<feature type="binding site" evidence="8">
    <location>
        <begin position="253"/>
        <end position="257"/>
    </location>
    <ligand>
        <name>GTP</name>
        <dbReference type="ChEBI" id="CHEBI:37565"/>
        <label>2</label>
    </ligand>
</feature>
<dbReference type="NCBIfam" id="TIGR00231">
    <property type="entry name" value="small_GTP"/>
    <property type="match status" value="2"/>
</dbReference>
<dbReference type="GO" id="GO:0042254">
    <property type="term" value="P:ribosome biogenesis"/>
    <property type="evidence" value="ECO:0007669"/>
    <property type="project" value="UniProtKB-KW"/>
</dbReference>
<dbReference type="InterPro" id="IPR006073">
    <property type="entry name" value="GTP-bd"/>
</dbReference>
<evidence type="ECO:0000256" key="6">
    <source>
        <dbReference type="ARBA" id="ARBA00023134"/>
    </source>
</evidence>
<comment type="similarity">
    <text evidence="1 8 9 10">Belongs to the TRAFAC class TrmE-Era-EngA-EngB-Septin-like GTPase superfamily. EngA (Der) GTPase family.</text>
</comment>
<organism evidence="12">
    <name type="scientific">Leptospirillum ferriphilum</name>
    <dbReference type="NCBI Taxonomy" id="178606"/>
    <lineage>
        <taxon>Bacteria</taxon>
        <taxon>Pseudomonadati</taxon>
        <taxon>Nitrospirota</taxon>
        <taxon>Nitrospiria</taxon>
        <taxon>Nitrospirales</taxon>
        <taxon>Nitrospiraceae</taxon>
        <taxon>Leptospirillum</taxon>
    </lineage>
</organism>
<dbReference type="HAMAP" id="MF_00195">
    <property type="entry name" value="GTPase_Der"/>
    <property type="match status" value="1"/>
</dbReference>
<evidence type="ECO:0000256" key="7">
    <source>
        <dbReference type="ARBA" id="ARBA00032345"/>
    </source>
</evidence>
<dbReference type="InterPro" id="IPR031166">
    <property type="entry name" value="G_ENGA"/>
</dbReference>
<feature type="domain" description="EngA-type G" evidence="11">
    <location>
        <begin position="5"/>
        <end position="169"/>
    </location>
</feature>
<comment type="caution">
    <text evidence="12">The sequence shown here is derived from an EMBL/GenBank/DDBJ whole genome shotgun (WGS) entry which is preliminary data.</text>
</comment>
<name>A0A7C3QVD5_9BACT</name>
<evidence type="ECO:0000256" key="2">
    <source>
        <dbReference type="ARBA" id="ARBA00020953"/>
    </source>
</evidence>
<dbReference type="PIRSF" id="PIRSF006485">
    <property type="entry name" value="GTP-binding_EngA"/>
    <property type="match status" value="1"/>
</dbReference>
<sequence>MKIPPLIAILGRPNVGKSTLFNRLLSRKEAIVEDRPGVTRDRHYSQGTYGRKSFRLVDTGGILFGDDHPLGDSIRKQALFALEEADAIIYVMDGREGYLPVDADVIGRIRRSGKPAVFAVNKVDTVKTEEVLSEFHRHGVDPLVGISAAHGRNVDAILDAFMDLMPDTLETYPVDPGIRFSDASESDIQEWLKRRISDPPRVAVIGRPNVGKSTLINRLLGEERLVTSPIPGTTRDAIDTLVTYRNRNYHFVDTAGLRKKGKVAEASELYAQIRTDRAICESEIAVVLLSAEDGLTDGDLRIIRQVIDHRRGLILAWNKWDILPEEDVRSSPPFRDVRERYPFLAFAPMFGCSALTGFHVSQLFQHINTVREWYFTRIPTSELNALILPLVESSPPPRLKNHPVRIFYVTQVQIAPSVIMVFVNRPEGISLQYRQFLSRKIREKYAFTGVPFLLKIQAKSRRDRDSSEK</sequence>
<keyword evidence="4 10" id="KW-0677">Repeat</keyword>
<dbReference type="GO" id="GO:0005525">
    <property type="term" value="F:GTP binding"/>
    <property type="evidence" value="ECO:0007669"/>
    <property type="project" value="UniProtKB-UniRule"/>
</dbReference>
<comment type="subunit">
    <text evidence="8">Associates with the 50S ribosomal subunit.</text>
</comment>
<dbReference type="Pfam" id="PF14714">
    <property type="entry name" value="KH_dom-like"/>
    <property type="match status" value="1"/>
</dbReference>
<accession>A0A7C3QVD5</accession>
<gene>
    <name evidence="8 12" type="primary">der</name>
    <name evidence="12" type="ORF">ENX03_01245</name>
</gene>
<dbReference type="InterPro" id="IPR016484">
    <property type="entry name" value="GTPase_Der"/>
</dbReference>
<dbReference type="NCBIfam" id="TIGR03594">
    <property type="entry name" value="GTPase_EngA"/>
    <property type="match status" value="1"/>
</dbReference>
<feature type="binding site" evidence="8">
    <location>
        <begin position="121"/>
        <end position="124"/>
    </location>
    <ligand>
        <name>GTP</name>
        <dbReference type="ChEBI" id="CHEBI:37565"/>
        <label>1</label>
    </ligand>
</feature>
<dbReference type="Gene3D" id="3.40.50.300">
    <property type="entry name" value="P-loop containing nucleotide triphosphate hydrolases"/>
    <property type="match status" value="2"/>
</dbReference>
<evidence type="ECO:0000259" key="11">
    <source>
        <dbReference type="PROSITE" id="PS51712"/>
    </source>
</evidence>
<dbReference type="InterPro" id="IPR027417">
    <property type="entry name" value="P-loop_NTPase"/>
</dbReference>
<dbReference type="SUPFAM" id="SSF52540">
    <property type="entry name" value="P-loop containing nucleoside triphosphate hydrolases"/>
    <property type="match status" value="2"/>
</dbReference>
<feature type="binding site" evidence="8">
    <location>
        <begin position="318"/>
        <end position="321"/>
    </location>
    <ligand>
        <name>GTP</name>
        <dbReference type="ChEBI" id="CHEBI:37565"/>
        <label>2</label>
    </ligand>
</feature>
<feature type="binding site" evidence="8">
    <location>
        <begin position="58"/>
        <end position="62"/>
    </location>
    <ligand>
        <name>GTP</name>
        <dbReference type="ChEBI" id="CHEBI:37565"/>
        <label>1</label>
    </ligand>
</feature>
<proteinExistence type="inferred from homology"/>
<dbReference type="InterPro" id="IPR032859">
    <property type="entry name" value="KH_dom-like"/>
</dbReference>
<dbReference type="InterPro" id="IPR005225">
    <property type="entry name" value="Small_GTP-bd"/>
</dbReference>
<dbReference type="InterPro" id="IPR015946">
    <property type="entry name" value="KH_dom-like_a/b"/>
</dbReference>
<evidence type="ECO:0000313" key="12">
    <source>
        <dbReference type="EMBL" id="HFT92568.1"/>
    </source>
</evidence>
<dbReference type="CDD" id="cd01894">
    <property type="entry name" value="EngA1"/>
    <property type="match status" value="1"/>
</dbReference>
<dbReference type="PRINTS" id="PR00326">
    <property type="entry name" value="GTP1OBG"/>
</dbReference>
<feature type="binding site" evidence="8">
    <location>
        <begin position="11"/>
        <end position="18"/>
    </location>
    <ligand>
        <name>GTP</name>
        <dbReference type="ChEBI" id="CHEBI:37565"/>
        <label>1</label>
    </ligand>
</feature>
<evidence type="ECO:0000256" key="4">
    <source>
        <dbReference type="ARBA" id="ARBA00022737"/>
    </source>
</evidence>
<dbReference type="PANTHER" id="PTHR43834">
    <property type="entry name" value="GTPASE DER"/>
    <property type="match status" value="1"/>
</dbReference>
<evidence type="ECO:0000256" key="5">
    <source>
        <dbReference type="ARBA" id="ARBA00022741"/>
    </source>
</evidence>
<dbReference type="AlphaFoldDB" id="A0A7C3QVD5"/>
<dbReference type="GO" id="GO:0043022">
    <property type="term" value="F:ribosome binding"/>
    <property type="evidence" value="ECO:0007669"/>
    <property type="project" value="TreeGrafter"/>
</dbReference>
<evidence type="ECO:0000256" key="8">
    <source>
        <dbReference type="HAMAP-Rule" id="MF_00195"/>
    </source>
</evidence>